<evidence type="ECO:0000313" key="3">
    <source>
        <dbReference type="Proteomes" id="UP000017840"/>
    </source>
</evidence>
<sequence>MSVDGDPTALRAALEDALDTAADADARYYLRTALQLYDARRDAAATPARAGNAEGTNGPEGA</sequence>
<dbReference type="EMBL" id="ASGZ01000024">
    <property type="protein sequence ID" value="ESP88792.1"/>
    <property type="molecule type" value="Genomic_DNA"/>
</dbReference>
<dbReference type="AlphaFoldDB" id="V4J042"/>
<evidence type="ECO:0000313" key="2">
    <source>
        <dbReference type="EMBL" id="ESP88792.1"/>
    </source>
</evidence>
<gene>
    <name evidence="2" type="ORF">K933_07346</name>
</gene>
<dbReference type="STRING" id="1324957.K933_07346"/>
<proteinExistence type="predicted"/>
<evidence type="ECO:0000256" key="1">
    <source>
        <dbReference type="SAM" id="MobiDB-lite"/>
    </source>
</evidence>
<keyword evidence="3" id="KW-1185">Reference proteome</keyword>
<dbReference type="Proteomes" id="UP000017840">
    <property type="component" value="Unassembled WGS sequence"/>
</dbReference>
<protein>
    <submittedName>
        <fullName evidence="2">Uncharacterized protein</fullName>
    </submittedName>
</protein>
<comment type="caution">
    <text evidence="2">The sequence shown here is derived from an EMBL/GenBank/DDBJ whole genome shotgun (WGS) entry which is preliminary data.</text>
</comment>
<feature type="compositionally biased region" description="Low complexity" evidence="1">
    <location>
        <begin position="44"/>
        <end position="53"/>
    </location>
</feature>
<reference evidence="2 3" key="1">
    <citation type="journal article" date="2013" name="Genome Announc.">
        <title>Draft Genome Sequence of 'Candidatus Halobonum tyrrellensis' Strain G22, Isolated from the Hypersaline Waters of Lake Tyrrell, Australia.</title>
        <authorList>
            <person name="Ugalde J.A."/>
            <person name="Narasingarao P."/>
            <person name="Kuo S."/>
            <person name="Podell S."/>
            <person name="Allen E.E."/>
        </authorList>
    </citation>
    <scope>NUCLEOTIDE SEQUENCE [LARGE SCALE GENOMIC DNA]</scope>
    <source>
        <strain evidence="2 3">G22</strain>
    </source>
</reference>
<dbReference type="RefSeq" id="WP_023394055.1">
    <property type="nucleotide sequence ID" value="NZ_ASGZ01000024.1"/>
</dbReference>
<organism evidence="2 3">
    <name type="scientific">Candidatus Halobonum tyrrellensis G22</name>
    <dbReference type="NCBI Taxonomy" id="1324957"/>
    <lineage>
        <taxon>Archaea</taxon>
        <taxon>Methanobacteriati</taxon>
        <taxon>Methanobacteriota</taxon>
        <taxon>Stenosarchaea group</taxon>
        <taxon>Halobacteria</taxon>
        <taxon>Halobacteriales</taxon>
        <taxon>Haloferacaceae</taxon>
        <taxon>Candidatus Halobonum</taxon>
    </lineage>
</organism>
<accession>V4J042</accession>
<name>V4J042_9EURY</name>
<feature type="region of interest" description="Disordered" evidence="1">
    <location>
        <begin position="42"/>
        <end position="62"/>
    </location>
</feature>